<organism evidence="2 3">
    <name type="scientific">Algoriphagus boseongensis</name>
    <dbReference type="NCBI Taxonomy" id="1442587"/>
    <lineage>
        <taxon>Bacteria</taxon>
        <taxon>Pseudomonadati</taxon>
        <taxon>Bacteroidota</taxon>
        <taxon>Cytophagia</taxon>
        <taxon>Cytophagales</taxon>
        <taxon>Cyclobacteriaceae</taxon>
        <taxon>Algoriphagus</taxon>
    </lineage>
</organism>
<sequence length="247" mass="28279">MISFFRKIRQKLLTQNRVTRYIAYAIGEIVLVVIGILIALGVNNQNEARREAAKERQIIEALHSEFEENLNSLNYDIGRIKEMVSAQELILSLINSRDLPSDDVLDSLLSLALINMTWNPSSYVLNDLKNSGQISKLSNPQLQSLLFGWERHYENVIEFAEDDLRSSNSMLEYIKENGSMRNVDSGYLKIRGKQYSRSTFELSNSVLLYDINFENVVDDKYTTSVLLLNEYESSIEIIENILKATAP</sequence>
<gene>
    <name evidence="2" type="ORF">DFQ04_1675</name>
</gene>
<evidence type="ECO:0000256" key="1">
    <source>
        <dbReference type="SAM" id="Phobius"/>
    </source>
</evidence>
<dbReference type="AlphaFoldDB" id="A0A4R6T805"/>
<feature type="transmembrane region" description="Helical" evidence="1">
    <location>
        <begin position="21"/>
        <end position="42"/>
    </location>
</feature>
<keyword evidence="1" id="KW-0472">Membrane</keyword>
<dbReference type="Proteomes" id="UP000294535">
    <property type="component" value="Unassembled WGS sequence"/>
</dbReference>
<dbReference type="Pfam" id="PF19578">
    <property type="entry name" value="DUF6090"/>
    <property type="match status" value="1"/>
</dbReference>
<comment type="caution">
    <text evidence="2">The sequence shown here is derived from an EMBL/GenBank/DDBJ whole genome shotgun (WGS) entry which is preliminary data.</text>
</comment>
<dbReference type="OrthoDB" id="821805at2"/>
<proteinExistence type="predicted"/>
<evidence type="ECO:0000313" key="2">
    <source>
        <dbReference type="EMBL" id="TDQ17027.1"/>
    </source>
</evidence>
<evidence type="ECO:0000313" key="3">
    <source>
        <dbReference type="Proteomes" id="UP000294535"/>
    </source>
</evidence>
<dbReference type="RefSeq" id="WP_133554675.1">
    <property type="nucleotide sequence ID" value="NZ_SNYF01000006.1"/>
</dbReference>
<reference evidence="2 3" key="1">
    <citation type="submission" date="2019-03" db="EMBL/GenBank/DDBJ databases">
        <title>Genomic Encyclopedia of Type Strains, Phase III (KMG-III): the genomes of soil and plant-associated and newly described type strains.</title>
        <authorList>
            <person name="Whitman W."/>
        </authorList>
    </citation>
    <scope>NUCLEOTIDE SEQUENCE [LARGE SCALE GENOMIC DNA]</scope>
    <source>
        <strain evidence="2 3">CECT 8446</strain>
    </source>
</reference>
<name>A0A4R6T805_9BACT</name>
<protein>
    <submittedName>
        <fullName evidence="2">Uncharacterized protein</fullName>
    </submittedName>
</protein>
<dbReference type="InterPro" id="IPR045749">
    <property type="entry name" value="DUF6090"/>
</dbReference>
<keyword evidence="1" id="KW-0812">Transmembrane</keyword>
<dbReference type="EMBL" id="SNYF01000006">
    <property type="protein sequence ID" value="TDQ17027.1"/>
    <property type="molecule type" value="Genomic_DNA"/>
</dbReference>
<keyword evidence="3" id="KW-1185">Reference proteome</keyword>
<keyword evidence="1" id="KW-1133">Transmembrane helix</keyword>
<accession>A0A4R6T805</accession>